<gene>
    <name evidence="3" type="ORF">CO058_00990</name>
</gene>
<dbReference type="SUPFAM" id="SSF46785">
    <property type="entry name" value="Winged helix' DNA-binding domain"/>
    <property type="match status" value="1"/>
</dbReference>
<feature type="binding site" evidence="1">
    <location>
        <begin position="221"/>
        <end position="222"/>
    </location>
    <ligand>
        <name>ATP</name>
        <dbReference type="ChEBI" id="CHEBI:30616"/>
    </ligand>
</feature>
<dbReference type="InterPro" id="IPR036597">
    <property type="entry name" value="Fido-like_dom_sf"/>
</dbReference>
<dbReference type="InterPro" id="IPR036388">
    <property type="entry name" value="WH-like_DNA-bd_sf"/>
</dbReference>
<evidence type="ECO:0000313" key="3">
    <source>
        <dbReference type="EMBL" id="PJC23895.1"/>
    </source>
</evidence>
<comment type="caution">
    <text evidence="3">The sequence shown here is derived from an EMBL/GenBank/DDBJ whole genome shotgun (WGS) entry which is preliminary data.</text>
</comment>
<name>A0A2M8EMF1_UNCKA</name>
<feature type="domain" description="Fido" evidence="2">
    <location>
        <begin position="97"/>
        <end position="241"/>
    </location>
</feature>
<evidence type="ECO:0000313" key="4">
    <source>
        <dbReference type="Proteomes" id="UP000229756"/>
    </source>
</evidence>
<dbReference type="PANTHER" id="PTHR13504">
    <property type="entry name" value="FIDO DOMAIN-CONTAINING PROTEIN DDB_G0283145"/>
    <property type="match status" value="1"/>
</dbReference>
<keyword evidence="1" id="KW-0067">ATP-binding</keyword>
<evidence type="ECO:0000259" key="2">
    <source>
        <dbReference type="PROSITE" id="PS51459"/>
    </source>
</evidence>
<dbReference type="Pfam" id="PF02661">
    <property type="entry name" value="Fic"/>
    <property type="match status" value="1"/>
</dbReference>
<dbReference type="AlphaFoldDB" id="A0A2M8EMF1"/>
<evidence type="ECO:0000256" key="1">
    <source>
        <dbReference type="PIRSR" id="PIRSR640198-2"/>
    </source>
</evidence>
<proteinExistence type="predicted"/>
<dbReference type="PROSITE" id="PS51459">
    <property type="entry name" value="FIDO"/>
    <property type="match status" value="1"/>
</dbReference>
<dbReference type="Proteomes" id="UP000229756">
    <property type="component" value="Unassembled WGS sequence"/>
</dbReference>
<dbReference type="SUPFAM" id="SSF140931">
    <property type="entry name" value="Fic-like"/>
    <property type="match status" value="1"/>
</dbReference>
<dbReference type="Gene3D" id="1.10.10.10">
    <property type="entry name" value="Winged helix-like DNA-binding domain superfamily/Winged helix DNA-binding domain"/>
    <property type="match status" value="1"/>
</dbReference>
<dbReference type="InterPro" id="IPR040198">
    <property type="entry name" value="Fido_containing"/>
</dbReference>
<dbReference type="PANTHER" id="PTHR13504:SF38">
    <property type="entry name" value="FIDO DOMAIN-CONTAINING PROTEIN"/>
    <property type="match status" value="1"/>
</dbReference>
<dbReference type="EMBL" id="PFSJ01000007">
    <property type="protein sequence ID" value="PJC23895.1"/>
    <property type="molecule type" value="Genomic_DNA"/>
</dbReference>
<accession>A0A2M8EMF1</accession>
<feature type="binding site" evidence="1">
    <location>
        <begin position="183"/>
        <end position="190"/>
    </location>
    <ligand>
        <name>ATP</name>
        <dbReference type="ChEBI" id="CHEBI:30616"/>
    </ligand>
</feature>
<organism evidence="3 4">
    <name type="scientific">candidate division WWE3 bacterium CG_4_9_14_0_2_um_filter_35_11</name>
    <dbReference type="NCBI Taxonomy" id="1975077"/>
    <lineage>
        <taxon>Bacteria</taxon>
        <taxon>Katanobacteria</taxon>
    </lineage>
</organism>
<reference evidence="4" key="1">
    <citation type="submission" date="2017-09" db="EMBL/GenBank/DDBJ databases">
        <title>Depth-based differentiation of microbial function through sediment-hosted aquifers and enrichment of novel symbionts in the deep terrestrial subsurface.</title>
        <authorList>
            <person name="Probst A.J."/>
            <person name="Ladd B."/>
            <person name="Jarett J.K."/>
            <person name="Geller-Mcgrath D.E."/>
            <person name="Sieber C.M.K."/>
            <person name="Emerson J.B."/>
            <person name="Anantharaman K."/>
            <person name="Thomas B.C."/>
            <person name="Malmstrom R."/>
            <person name="Stieglmeier M."/>
            <person name="Klingl A."/>
            <person name="Woyke T."/>
            <person name="Ryan C.M."/>
            <person name="Banfield J.F."/>
        </authorList>
    </citation>
    <scope>NUCLEOTIDE SEQUENCE [LARGE SCALE GENOMIC DNA]</scope>
</reference>
<dbReference type="Gene3D" id="1.10.3290.10">
    <property type="entry name" value="Fido-like domain"/>
    <property type="match status" value="1"/>
</dbReference>
<keyword evidence="1" id="KW-0547">Nucleotide-binding</keyword>
<dbReference type="InterPro" id="IPR036390">
    <property type="entry name" value="WH_DNA-bd_sf"/>
</dbReference>
<sequence length="327" mass="37373">MSTTIPSYKLTPEMVNLLQEIEYSKSAIENTFIPLRIEQNIRRQSVLSSSLYSAKIEGNRLHLNDLTRKSDSDKEKIEVFNLLKAINFVLSDNSQDFSVEDIKKLHGIVMSGLFASPGQFRTEMSAIFNSQGIVVYLSPPPTSVEPLLLNLVNYINDDSQEKIAVIKACVAHYVFEKIRPFIDGNGRVGRLILQMVMYKKGYGMKGLLSVEEYLNENRLGYYQSLEEPESDITGHLIYMLKAISETSKKAKNLVLSKTSYLESDLFLPRRLEILNLIKGHQLVTFDFIRRRFTKINERTLRYDLKSLQDKGFITKLGTTNGVHYKPA</sequence>
<dbReference type="GO" id="GO:0005524">
    <property type="term" value="F:ATP binding"/>
    <property type="evidence" value="ECO:0007669"/>
    <property type="project" value="UniProtKB-KW"/>
</dbReference>
<dbReference type="InterPro" id="IPR003812">
    <property type="entry name" value="Fido"/>
</dbReference>
<protein>
    <recommendedName>
        <fullName evidence="2">Fido domain-containing protein</fullName>
    </recommendedName>
</protein>